<dbReference type="Gene3D" id="1.10.10.1590">
    <property type="entry name" value="NADH-quinone oxidoreductase subunit E"/>
    <property type="match status" value="1"/>
</dbReference>
<evidence type="ECO:0000256" key="2">
    <source>
        <dbReference type="ARBA" id="ARBA00022714"/>
    </source>
</evidence>
<dbReference type="EMBL" id="JFKA01000017">
    <property type="protein sequence ID" value="OSQ35580.1"/>
    <property type="molecule type" value="Genomic_DNA"/>
</dbReference>
<sequence>MSLSVTTEEMSVRVGAIVDACAELEGPLLPILHDVQKEFGFVPQPALQIIAGRLNLSRAEVHGVASFYHDFREKHPGRHVLKICRAEACQSMGADRVADHARRTLNVDWHETTNDDAITLEPVYCLGLCACAPAALMDDKLVGRVDEDRLDTLIAEARS</sequence>
<feature type="binding site" evidence="7">
    <location>
        <position position="129"/>
    </location>
    <ligand>
        <name>[2Fe-2S] cluster</name>
        <dbReference type="ChEBI" id="CHEBI:190135"/>
    </ligand>
</feature>
<evidence type="ECO:0000256" key="6">
    <source>
        <dbReference type="ARBA" id="ARBA00034078"/>
    </source>
</evidence>
<accession>A0A1Y2KV36</accession>
<evidence type="ECO:0000256" key="1">
    <source>
        <dbReference type="ARBA" id="ARBA00010643"/>
    </source>
</evidence>
<dbReference type="PANTHER" id="PTHR43342:SF1">
    <property type="entry name" value="BIFURCATING [FEFE] HYDROGENASE GAMMA SUBUNIT"/>
    <property type="match status" value="1"/>
</dbReference>
<dbReference type="PIRSF" id="PIRSF000216">
    <property type="entry name" value="NADH_DH_24kDa"/>
    <property type="match status" value="1"/>
</dbReference>
<gene>
    <name evidence="8" type="ORF">TMES_20745</name>
</gene>
<protein>
    <recommendedName>
        <fullName evidence="10">ATP synthase subunit E</fullName>
    </recommendedName>
</protein>
<evidence type="ECO:0008006" key="10">
    <source>
        <dbReference type="Google" id="ProtNLM"/>
    </source>
</evidence>
<dbReference type="Gene3D" id="3.40.30.10">
    <property type="entry name" value="Glutaredoxin"/>
    <property type="match status" value="1"/>
</dbReference>
<evidence type="ECO:0000313" key="8">
    <source>
        <dbReference type="EMBL" id="OSQ35580.1"/>
    </source>
</evidence>
<dbReference type="InterPro" id="IPR028431">
    <property type="entry name" value="NADP_DH_HndA-like"/>
</dbReference>
<feature type="binding site" evidence="7">
    <location>
        <position position="84"/>
    </location>
    <ligand>
        <name>[2Fe-2S] cluster</name>
        <dbReference type="ChEBI" id="CHEBI:190135"/>
    </ligand>
</feature>
<keyword evidence="9" id="KW-1185">Reference proteome</keyword>
<feature type="binding site" evidence="7">
    <location>
        <position position="89"/>
    </location>
    <ligand>
        <name>[2Fe-2S] cluster</name>
        <dbReference type="ChEBI" id="CHEBI:190135"/>
    </ligand>
</feature>
<dbReference type="GO" id="GO:0046872">
    <property type="term" value="F:metal ion binding"/>
    <property type="evidence" value="ECO:0007669"/>
    <property type="project" value="UniProtKB-KW"/>
</dbReference>
<evidence type="ECO:0000256" key="4">
    <source>
        <dbReference type="ARBA" id="ARBA00023004"/>
    </source>
</evidence>
<comment type="caution">
    <text evidence="8">The sequence shown here is derived from an EMBL/GenBank/DDBJ whole genome shotgun (WGS) entry which is preliminary data.</text>
</comment>
<dbReference type="InterPro" id="IPR041921">
    <property type="entry name" value="NuoE_N"/>
</dbReference>
<dbReference type="InterPro" id="IPR002023">
    <property type="entry name" value="NuoE-like"/>
</dbReference>
<dbReference type="STRING" id="1293891.TMES_20745"/>
<dbReference type="NCBIfam" id="NF004638">
    <property type="entry name" value="PRK05988.1"/>
    <property type="match status" value="1"/>
</dbReference>
<evidence type="ECO:0000313" key="9">
    <source>
        <dbReference type="Proteomes" id="UP000193391"/>
    </source>
</evidence>
<comment type="similarity">
    <text evidence="1">Belongs to the complex I 24 kDa subunit family.</text>
</comment>
<reference evidence="8 9" key="1">
    <citation type="submission" date="2014-03" db="EMBL/GenBank/DDBJ databases">
        <title>The draft genome sequence of Thalassospira mesophila JCM 18969.</title>
        <authorList>
            <person name="Lai Q."/>
            <person name="Shao Z."/>
        </authorList>
    </citation>
    <scope>NUCLEOTIDE SEQUENCE [LARGE SCALE GENOMIC DNA]</scope>
    <source>
        <strain evidence="8 9">JCM 18969</strain>
    </source>
</reference>
<feature type="binding site" evidence="7">
    <location>
        <position position="125"/>
    </location>
    <ligand>
        <name>[2Fe-2S] cluster</name>
        <dbReference type="ChEBI" id="CHEBI:190135"/>
    </ligand>
</feature>
<evidence type="ECO:0000256" key="5">
    <source>
        <dbReference type="ARBA" id="ARBA00023014"/>
    </source>
</evidence>
<comment type="cofactor">
    <cofactor evidence="6">
        <name>[2Fe-2S] cluster</name>
        <dbReference type="ChEBI" id="CHEBI:190135"/>
    </cofactor>
</comment>
<evidence type="ECO:0000256" key="7">
    <source>
        <dbReference type="PIRSR" id="PIRSR000216-1"/>
    </source>
</evidence>
<keyword evidence="3 7" id="KW-0479">Metal-binding</keyword>
<dbReference type="PANTHER" id="PTHR43342">
    <property type="entry name" value="NADH-QUINONE OXIDOREDUCTASE, E SUBUNIT"/>
    <property type="match status" value="1"/>
</dbReference>
<keyword evidence="2 7" id="KW-0001">2Fe-2S</keyword>
<dbReference type="RefSeq" id="WP_085586249.1">
    <property type="nucleotide sequence ID" value="NZ_JFKA01000017.1"/>
</dbReference>
<dbReference type="SUPFAM" id="SSF52833">
    <property type="entry name" value="Thioredoxin-like"/>
    <property type="match status" value="1"/>
</dbReference>
<name>A0A1Y2KV36_9PROT</name>
<dbReference type="GO" id="GO:0016491">
    <property type="term" value="F:oxidoreductase activity"/>
    <property type="evidence" value="ECO:0007669"/>
    <property type="project" value="InterPro"/>
</dbReference>
<keyword evidence="4 7" id="KW-0408">Iron</keyword>
<dbReference type="Pfam" id="PF01257">
    <property type="entry name" value="2Fe-2S_thioredx"/>
    <property type="match status" value="1"/>
</dbReference>
<organism evidence="8 9">
    <name type="scientific">Thalassospira mesophila</name>
    <dbReference type="NCBI Taxonomy" id="1293891"/>
    <lineage>
        <taxon>Bacteria</taxon>
        <taxon>Pseudomonadati</taxon>
        <taxon>Pseudomonadota</taxon>
        <taxon>Alphaproteobacteria</taxon>
        <taxon>Rhodospirillales</taxon>
        <taxon>Thalassospiraceae</taxon>
        <taxon>Thalassospira</taxon>
    </lineage>
</organism>
<proteinExistence type="inferred from homology"/>
<evidence type="ECO:0000256" key="3">
    <source>
        <dbReference type="ARBA" id="ARBA00022723"/>
    </source>
</evidence>
<dbReference type="AlphaFoldDB" id="A0A1Y2KV36"/>
<keyword evidence="5 7" id="KW-0411">Iron-sulfur</keyword>
<dbReference type="CDD" id="cd03081">
    <property type="entry name" value="TRX_Fd_NuoE_FDH_gamma"/>
    <property type="match status" value="1"/>
</dbReference>
<dbReference type="InterPro" id="IPR036249">
    <property type="entry name" value="Thioredoxin-like_sf"/>
</dbReference>
<dbReference type="GO" id="GO:0051537">
    <property type="term" value="F:2 iron, 2 sulfur cluster binding"/>
    <property type="evidence" value="ECO:0007669"/>
    <property type="project" value="UniProtKB-KW"/>
</dbReference>
<comment type="cofactor">
    <cofactor evidence="7">
        <name>[2Fe-2S] cluster</name>
        <dbReference type="ChEBI" id="CHEBI:190135"/>
    </cofactor>
    <text evidence="7">Binds 1 [2Fe-2S] cluster.</text>
</comment>
<dbReference type="Proteomes" id="UP000193391">
    <property type="component" value="Unassembled WGS sequence"/>
</dbReference>